<gene>
    <name evidence="2" type="ORF">AIOL_002447</name>
</gene>
<reference evidence="2 3" key="1">
    <citation type="submission" date="2015-06" db="EMBL/GenBank/DDBJ databases">
        <title>Draft genome sequence of an Alphaproteobacteria species associated to the Mediterranean sponge Oscarella lobularis.</title>
        <authorList>
            <person name="Jourda C."/>
            <person name="Santini S."/>
            <person name="Claverie J.-M."/>
        </authorList>
    </citation>
    <scope>NUCLEOTIDE SEQUENCE [LARGE SCALE GENOMIC DNA]</scope>
    <source>
        <strain evidence="2">IGS</strain>
    </source>
</reference>
<dbReference type="RefSeq" id="WP_049643205.1">
    <property type="nucleotide sequence ID" value="NZ_LFTY01000002.1"/>
</dbReference>
<dbReference type="Proteomes" id="UP000037178">
    <property type="component" value="Unassembled WGS sequence"/>
</dbReference>
<sequence>MIRALAGVVCAAALLFGGHAAAYEKTSEHEALKIYEWTVLVSPSVNARPSLKQTMLRNLDAQLAKIRSSIRPEAMRQVVKARIWLDVTSRGNDGHHVIGQYFPSRTWLRTNGMNPDKYQGVQLNALFAKDGTQGTVVFHELAHVYHDRRIKNSNRIQRMWEAAWLAHPDGFDNCGRKTQAYAFRDPGEFFATYSQAYLSRNCAFPYDRATIQRIDPKMLAFLQKIWGPLR</sequence>
<dbReference type="SUPFAM" id="SSF55486">
    <property type="entry name" value="Metalloproteases ('zincins'), catalytic domain"/>
    <property type="match status" value="1"/>
</dbReference>
<evidence type="ECO:0000313" key="3">
    <source>
        <dbReference type="Proteomes" id="UP000037178"/>
    </source>
</evidence>
<dbReference type="STRING" id="1675527.AIOL_002447"/>
<feature type="chain" id="PRO_5005317977" evidence="1">
    <location>
        <begin position="23"/>
        <end position="230"/>
    </location>
</feature>
<comment type="caution">
    <text evidence="2">The sequence shown here is derived from an EMBL/GenBank/DDBJ whole genome shotgun (WGS) entry which is preliminary data.</text>
</comment>
<dbReference type="EMBL" id="LFTY01000002">
    <property type="protein sequence ID" value="KMW57482.1"/>
    <property type="molecule type" value="Genomic_DNA"/>
</dbReference>
<protein>
    <submittedName>
        <fullName evidence="2">Putative metallopeptidase</fullName>
    </submittedName>
</protein>
<dbReference type="PATRIC" id="fig|1675527.3.peg.2568"/>
<dbReference type="OrthoDB" id="7572867at2"/>
<accession>A0A0J9E438</accession>
<dbReference type="Gene3D" id="3.40.390.10">
    <property type="entry name" value="Collagenase (Catalytic Domain)"/>
    <property type="match status" value="1"/>
</dbReference>
<keyword evidence="1" id="KW-0732">Signal</keyword>
<name>A0A0J9E438_9RHOB</name>
<evidence type="ECO:0000256" key="1">
    <source>
        <dbReference type="SAM" id="SignalP"/>
    </source>
</evidence>
<keyword evidence="3" id="KW-1185">Reference proteome</keyword>
<feature type="signal peptide" evidence="1">
    <location>
        <begin position="1"/>
        <end position="22"/>
    </location>
</feature>
<dbReference type="InterPro" id="IPR024079">
    <property type="entry name" value="MetalloPept_cat_dom_sf"/>
</dbReference>
<organism evidence="2 3">
    <name type="scientific">Candidatus Rhodobacter oscarellae</name>
    <dbReference type="NCBI Taxonomy" id="1675527"/>
    <lineage>
        <taxon>Bacteria</taxon>
        <taxon>Pseudomonadati</taxon>
        <taxon>Pseudomonadota</taxon>
        <taxon>Alphaproteobacteria</taxon>
        <taxon>Rhodobacterales</taxon>
        <taxon>Rhodobacter group</taxon>
        <taxon>Rhodobacter</taxon>
    </lineage>
</organism>
<evidence type="ECO:0000313" key="2">
    <source>
        <dbReference type="EMBL" id="KMW57482.1"/>
    </source>
</evidence>
<dbReference type="AlphaFoldDB" id="A0A0J9E438"/>
<dbReference type="GO" id="GO:0008237">
    <property type="term" value="F:metallopeptidase activity"/>
    <property type="evidence" value="ECO:0007669"/>
    <property type="project" value="InterPro"/>
</dbReference>
<proteinExistence type="predicted"/>